<dbReference type="Proteomes" id="UP000366065">
    <property type="component" value="Unassembled WGS sequence"/>
</dbReference>
<proteinExistence type="predicted"/>
<dbReference type="EMBL" id="CABPRV010000003">
    <property type="protein sequence ID" value="VVD94715.1"/>
    <property type="molecule type" value="Genomic_DNA"/>
</dbReference>
<reference evidence="2 3" key="1">
    <citation type="submission" date="2019-08" db="EMBL/GenBank/DDBJ databases">
        <authorList>
            <person name="Peeters C."/>
        </authorList>
    </citation>
    <scope>NUCLEOTIDE SEQUENCE [LARGE SCALE GENOMIC DNA]</scope>
    <source>
        <strain evidence="2 3">LMG 20602</strain>
    </source>
</reference>
<feature type="region of interest" description="Disordered" evidence="1">
    <location>
        <begin position="100"/>
        <end position="127"/>
    </location>
</feature>
<evidence type="ECO:0000313" key="2">
    <source>
        <dbReference type="EMBL" id="VVD94715.1"/>
    </source>
</evidence>
<feature type="region of interest" description="Disordered" evidence="1">
    <location>
        <begin position="655"/>
        <end position="713"/>
    </location>
</feature>
<feature type="compositionally biased region" description="Low complexity" evidence="1">
    <location>
        <begin position="655"/>
        <end position="689"/>
    </location>
</feature>
<evidence type="ECO:0000313" key="3">
    <source>
        <dbReference type="Proteomes" id="UP000366065"/>
    </source>
</evidence>
<protein>
    <submittedName>
        <fullName evidence="2">Uncharacterized protein</fullName>
    </submittedName>
</protein>
<feature type="region of interest" description="Disordered" evidence="1">
    <location>
        <begin position="49"/>
        <end position="73"/>
    </location>
</feature>
<evidence type="ECO:0000256" key="1">
    <source>
        <dbReference type="SAM" id="MobiDB-lite"/>
    </source>
</evidence>
<comment type="caution">
    <text evidence="2">The sequence shown here is derived from an EMBL/GenBank/DDBJ whole genome shotgun (WGS) entry which is preliminary data.</text>
</comment>
<name>A0ABY6VVR3_9BURK</name>
<organism evidence="2 3">
    <name type="scientific">Pandoraea capi</name>
    <dbReference type="NCBI Taxonomy" id="2508286"/>
    <lineage>
        <taxon>Bacteria</taxon>
        <taxon>Pseudomonadati</taxon>
        <taxon>Pseudomonadota</taxon>
        <taxon>Betaproteobacteria</taxon>
        <taxon>Burkholderiales</taxon>
        <taxon>Burkholderiaceae</taxon>
        <taxon>Pandoraea</taxon>
    </lineage>
</organism>
<gene>
    <name evidence="2" type="ORF">PCA20602_01823</name>
</gene>
<sequence length="713" mass="77834">MPYASHCRVTSPAPRYAMTPAVPTAQTARALSRAGAGLARSFRARIAHVSQAAPARPDRRQKSTTWPRRGTVPSDCTHAVWPVAFAILLVANMMSPAGSGIPRGTARRPPNAPGADTGTGQTRIDTPGADVLKRSDAVAIRPVDVHAIKAGYTLPEFLSAMAASSAPFRNTGGALLQMYTLVTGNTVSADTRQSVAQWAQALDFATGLIPDVGLSRIPGEAAGIAADRLEGREVDIERLTSVVQSADPRNWQSRGIVRGRPDFREMHQQRYPERHAARTQRTNAGSKADQHSASLDEPIGVAVLPHLGNDVSPHRQPWHIEDEHEHLQGYALDLSKDQLPERLDSRLVIVDGKHYLRGEAGYYRATRGRSIDHWLISAPRGSGRAAQVPVLFDPVTGQWHAESPLRLCGGGCGSSREASPDSIAIDREKIINAIAHLRDEHMRDGIRYAFNDLSLLHLTRSNRPDLRMTRDNSIIDHRAALRTSMKRIKRNQPLLKQQEEASLITTMHYYWNRYSEAFCQENSEILFHYLLANDIPTDRIRMITVQPKNRPPHVLVLYTESERLIGLLEAATPQPPLNFEPDGINDMLFAREVYESRDSTVLLDPWSRARATSFAHANHAVDLVDTLDAAFEDIGHRQGNMYRVSITRPLGMRRGSSISLGSTGSSRSGSSGRLSSGASGSTSWSSASGQMPGAANGPLAGAVPGDSGTHVIV</sequence>
<keyword evidence="3" id="KW-1185">Reference proteome</keyword>
<accession>A0ABY6VVR3</accession>